<name>A0A140DZY4_9BACT</name>
<reference evidence="3" key="1">
    <citation type="journal article" date="2016" name="Appl. Environ. Microbiol.">
        <title>Functional Metagenomics of a Biostimulated Petroleum-Contaminated Soil Reveals an Extraordinary Diversity of Extradiol Dioxygenases.</title>
        <authorList>
            <person name="Terron-Gonzalez L."/>
            <person name="Martin-Cabello G."/>
            <person name="Ferrer M."/>
            <person name="Santero E."/>
        </authorList>
    </citation>
    <scope>NUCLEOTIDE SEQUENCE</scope>
</reference>
<evidence type="ECO:0000256" key="1">
    <source>
        <dbReference type="SAM" id="MobiDB-lite"/>
    </source>
</evidence>
<evidence type="ECO:0000313" key="3">
    <source>
        <dbReference type="EMBL" id="AMK59596.1"/>
    </source>
</evidence>
<dbReference type="InterPro" id="IPR019243">
    <property type="entry name" value="DUF2202"/>
</dbReference>
<sequence length="160" mass="17986">MTLEEALSAALDDEYRARATYRAVLSAFGDVRPFVNIVESEERHIQALRRLCERYGVRVPADPWPARVSAPDSLEAACRAAVEAERENGVLYEKLMDAAGDRADVEETFRRLLTASQENHLPAFERALARERGRTAVGERERGGRRQQRRHRGGRPGVTG</sequence>
<dbReference type="InterPro" id="IPR012347">
    <property type="entry name" value="Ferritin-like"/>
</dbReference>
<feature type="compositionally biased region" description="Basic residues" evidence="1">
    <location>
        <begin position="145"/>
        <end position="154"/>
    </location>
</feature>
<dbReference type="InterPro" id="IPR009078">
    <property type="entry name" value="Ferritin-like_SF"/>
</dbReference>
<dbReference type="AlphaFoldDB" id="A0A140DZY4"/>
<dbReference type="CDD" id="cd01048">
    <property type="entry name" value="Ferritin_like_AB2"/>
    <property type="match status" value="1"/>
</dbReference>
<feature type="domain" description="DUF2202" evidence="2">
    <location>
        <begin position="12"/>
        <end position="61"/>
    </location>
</feature>
<feature type="region of interest" description="Disordered" evidence="1">
    <location>
        <begin position="131"/>
        <end position="160"/>
    </location>
</feature>
<feature type="compositionally biased region" description="Basic and acidic residues" evidence="1">
    <location>
        <begin position="131"/>
        <end position="144"/>
    </location>
</feature>
<dbReference type="EMBL" id="KU144996">
    <property type="protein sequence ID" value="AMK59596.1"/>
    <property type="molecule type" value="Genomic_DNA"/>
</dbReference>
<dbReference type="Pfam" id="PF09968">
    <property type="entry name" value="DUF2202"/>
    <property type="match status" value="1"/>
</dbReference>
<evidence type="ECO:0000259" key="2">
    <source>
        <dbReference type="Pfam" id="PF09968"/>
    </source>
</evidence>
<organism evidence="3">
    <name type="scientific">uncultured bacterium UPO76</name>
    <dbReference type="NCBI Taxonomy" id="1776993"/>
    <lineage>
        <taxon>Bacteria</taxon>
        <taxon>environmental samples</taxon>
    </lineage>
</organism>
<dbReference type="SUPFAM" id="SSF47240">
    <property type="entry name" value="Ferritin-like"/>
    <property type="match status" value="1"/>
</dbReference>
<dbReference type="Gene3D" id="1.20.1260.10">
    <property type="match status" value="1"/>
</dbReference>
<protein>
    <recommendedName>
        <fullName evidence="2">DUF2202 domain-containing protein</fullName>
    </recommendedName>
</protein>
<accession>A0A140DZY4</accession>
<proteinExistence type="predicted"/>